<dbReference type="InterPro" id="IPR051906">
    <property type="entry name" value="TolC-like"/>
</dbReference>
<dbReference type="Proteomes" id="UP000184488">
    <property type="component" value="Unassembled WGS sequence"/>
</dbReference>
<protein>
    <submittedName>
        <fullName evidence="8">Outer membrane protein TolC</fullName>
    </submittedName>
</protein>
<name>A0A1M6ADM8_9FLAO</name>
<dbReference type="GO" id="GO:1990281">
    <property type="term" value="C:efflux pump complex"/>
    <property type="evidence" value="ECO:0007669"/>
    <property type="project" value="TreeGrafter"/>
</dbReference>
<gene>
    <name evidence="8" type="ORF">SAMN05444363_0159</name>
</gene>
<organism evidence="8 9">
    <name type="scientific">Flavobacterium terrae</name>
    <dbReference type="NCBI Taxonomy" id="415425"/>
    <lineage>
        <taxon>Bacteria</taxon>
        <taxon>Pseudomonadati</taxon>
        <taxon>Bacteroidota</taxon>
        <taxon>Flavobacteriia</taxon>
        <taxon>Flavobacteriales</taxon>
        <taxon>Flavobacteriaceae</taxon>
        <taxon>Flavobacterium</taxon>
    </lineage>
</organism>
<dbReference type="SUPFAM" id="SSF56954">
    <property type="entry name" value="Outer membrane efflux proteins (OEP)"/>
    <property type="match status" value="1"/>
</dbReference>
<comment type="subcellular location">
    <subcellularLocation>
        <location evidence="1">Cell outer membrane</location>
    </subcellularLocation>
</comment>
<dbReference type="RefSeq" id="WP_073307648.1">
    <property type="nucleotide sequence ID" value="NZ_FQZI01000001.1"/>
</dbReference>
<keyword evidence="9" id="KW-1185">Reference proteome</keyword>
<dbReference type="Pfam" id="PF02321">
    <property type="entry name" value="OEP"/>
    <property type="match status" value="1"/>
</dbReference>
<evidence type="ECO:0000256" key="3">
    <source>
        <dbReference type="ARBA" id="ARBA00022448"/>
    </source>
</evidence>
<comment type="similarity">
    <text evidence="2">Belongs to the outer membrane factor (OMF) (TC 1.B.17) family.</text>
</comment>
<dbReference type="AlphaFoldDB" id="A0A1M6ADM8"/>
<dbReference type="Gene3D" id="1.20.1600.10">
    <property type="entry name" value="Outer membrane efflux proteins (OEP)"/>
    <property type="match status" value="1"/>
</dbReference>
<accession>A0A1M6ADM8</accession>
<dbReference type="EMBL" id="FQZI01000001">
    <property type="protein sequence ID" value="SHI34565.1"/>
    <property type="molecule type" value="Genomic_DNA"/>
</dbReference>
<evidence type="ECO:0000313" key="8">
    <source>
        <dbReference type="EMBL" id="SHI34565.1"/>
    </source>
</evidence>
<evidence type="ECO:0000256" key="1">
    <source>
        <dbReference type="ARBA" id="ARBA00004442"/>
    </source>
</evidence>
<reference evidence="9" key="1">
    <citation type="submission" date="2016-11" db="EMBL/GenBank/DDBJ databases">
        <authorList>
            <person name="Varghese N."/>
            <person name="Submissions S."/>
        </authorList>
    </citation>
    <scope>NUCLEOTIDE SEQUENCE [LARGE SCALE GENOMIC DNA]</scope>
    <source>
        <strain evidence="9">DSM 18829</strain>
    </source>
</reference>
<dbReference type="STRING" id="415425.SAMN05444363_0159"/>
<dbReference type="GO" id="GO:0009279">
    <property type="term" value="C:cell outer membrane"/>
    <property type="evidence" value="ECO:0007669"/>
    <property type="project" value="UniProtKB-SubCell"/>
</dbReference>
<dbReference type="InterPro" id="IPR003423">
    <property type="entry name" value="OMP_efflux"/>
</dbReference>
<proteinExistence type="inferred from homology"/>
<sequence length="449" mass="50891">MRKIVILINLIYFAQLNAQEVNKNDAKQSYSFTLKQSIEHALQYNYAEINAGRDIEAAKKKKWETTTIGLPQLNGNVGYQNNFKLQKSVVPGEFFGGPPGSFAEVEFGTKHNMGASLTLSQLIFDGSYLVGLQSAKVYLQLFENSKKKTDSEIKQMVISSYGNVLLAQESIKVLESNKTILEKNYNDVNQIYKNGLAEEESVEQIAITLSTVNSTLNNVKRSRELALKMLKINLGIELEDELTLTDNLETLSKENLDLAITTSEFSVDKNIDYQMATNMTEQKRLLLKLEKSKALPSLGAQVNFGYNAFSNTFSFFNENQKWFNYSNLGVALNVPIFSSFGRSARTQQAKIAFEQAQTKQKEAEQMLKLQYQAAKSDYEFSVEEYETAKNNLKLAERIEKKQQIKFKEGLSTSFEFTEAQRQLYAAQQSYLQSMVNVVNKRASLEKITN</sequence>
<evidence type="ECO:0000256" key="2">
    <source>
        <dbReference type="ARBA" id="ARBA00007613"/>
    </source>
</evidence>
<keyword evidence="5" id="KW-0812">Transmembrane</keyword>
<evidence type="ECO:0000256" key="4">
    <source>
        <dbReference type="ARBA" id="ARBA00022452"/>
    </source>
</evidence>
<keyword evidence="4" id="KW-1134">Transmembrane beta strand</keyword>
<dbReference type="PANTHER" id="PTHR30026">
    <property type="entry name" value="OUTER MEMBRANE PROTEIN TOLC"/>
    <property type="match status" value="1"/>
</dbReference>
<dbReference type="GO" id="GO:0015288">
    <property type="term" value="F:porin activity"/>
    <property type="evidence" value="ECO:0007669"/>
    <property type="project" value="TreeGrafter"/>
</dbReference>
<evidence type="ECO:0000313" key="9">
    <source>
        <dbReference type="Proteomes" id="UP000184488"/>
    </source>
</evidence>
<evidence type="ECO:0000256" key="6">
    <source>
        <dbReference type="ARBA" id="ARBA00023136"/>
    </source>
</evidence>
<evidence type="ECO:0000256" key="5">
    <source>
        <dbReference type="ARBA" id="ARBA00022692"/>
    </source>
</evidence>
<dbReference type="OrthoDB" id="367883at2"/>
<evidence type="ECO:0000256" key="7">
    <source>
        <dbReference type="ARBA" id="ARBA00023237"/>
    </source>
</evidence>
<keyword evidence="7" id="KW-0998">Cell outer membrane</keyword>
<dbReference type="GO" id="GO:0015562">
    <property type="term" value="F:efflux transmembrane transporter activity"/>
    <property type="evidence" value="ECO:0007669"/>
    <property type="project" value="InterPro"/>
</dbReference>
<keyword evidence="6" id="KW-0472">Membrane</keyword>
<keyword evidence="3" id="KW-0813">Transport</keyword>
<dbReference type="PANTHER" id="PTHR30026:SF20">
    <property type="entry name" value="OUTER MEMBRANE PROTEIN TOLC"/>
    <property type="match status" value="1"/>
</dbReference>